<feature type="compositionally biased region" description="Polar residues" evidence="1">
    <location>
        <begin position="809"/>
        <end position="824"/>
    </location>
</feature>
<protein>
    <submittedName>
        <fullName evidence="2">Uncharacterized protein</fullName>
    </submittedName>
</protein>
<feature type="region of interest" description="Disordered" evidence="1">
    <location>
        <begin position="798"/>
        <end position="908"/>
    </location>
</feature>
<dbReference type="EMBL" id="JADGJQ010000024">
    <property type="protein sequence ID" value="KAJ3178785.1"/>
    <property type="molecule type" value="Genomic_DNA"/>
</dbReference>
<feature type="region of interest" description="Disordered" evidence="1">
    <location>
        <begin position="1"/>
        <end position="25"/>
    </location>
</feature>
<evidence type="ECO:0000256" key="1">
    <source>
        <dbReference type="SAM" id="MobiDB-lite"/>
    </source>
</evidence>
<reference evidence="2" key="1">
    <citation type="submission" date="2020-05" db="EMBL/GenBank/DDBJ databases">
        <title>Phylogenomic resolution of chytrid fungi.</title>
        <authorList>
            <person name="Stajich J.E."/>
            <person name="Amses K."/>
            <person name="Simmons R."/>
            <person name="Seto K."/>
            <person name="Myers J."/>
            <person name="Bonds A."/>
            <person name="Quandt C.A."/>
            <person name="Barry K."/>
            <person name="Liu P."/>
            <person name="Grigoriev I."/>
            <person name="Longcore J.E."/>
            <person name="James T.Y."/>
        </authorList>
    </citation>
    <scope>NUCLEOTIDE SEQUENCE</scope>
    <source>
        <strain evidence="2">JEL0379</strain>
    </source>
</reference>
<feature type="region of interest" description="Disordered" evidence="1">
    <location>
        <begin position="59"/>
        <end position="91"/>
    </location>
</feature>
<sequence length="947" mass="101445">MDSYHNRSQPPQPPPPVGISPAQTQMSSELLQYLASTQKHMADWAASAGLPVDAFADAHRGFLPTPRPSGESKSRFHEPFHGDEELRKYHEQQKILEQQYILQEKLKSQPATPAETPAYASQQQDLQEMYEAQERDKRREADSSQARDTAVNETPQPRHPESGAASFQDSPASSLTGGSAGRGQVRYRQRLPAVNPHAIRSARNSLELNPRGEESMLRISRSVPHFDAVDGIISPFARSRQDSDETIVADSTFDDPDMFSAYEFLSSSRVPCAMPYDGSSERRMQGSEISSLVDKFPQPPGENSGKSFALEQYQLMQAWTQRKKAGKGSTAAKGAAGTSLASLSEHGVNSARDALLPRSLNLPAITSEYQLTPPSSPPLFSQPQTVDEWLRYQYAGADGENGAAPMPGPFRTSKKPPKRMSFVMTDWKRGRFQGATNAFSTSTSSIASVPKPEVSIPEEAEAPVSLPAAPTEVVKELPLIKKAVLNEVLLDYTMTVNRLREPALDSQRAVLRKTRSLAALHFEDARSVEAEAMPVQSAACGLAALPPSPPPEPKAELPTVQKETPLSVVAAAYTLESKAGPVDVPLNYAVMVERMARPNMEEQRAVLRRPAPRKMATVPSLASSSHHLPQNTDIIEVHARTKKLRSAGVASGGVGKAMFRRLMLGRGASNGRKSKPVGETEHEVISVDPEVIAPIIPDADATRTDAKAPSIRRRMTSLSTRSPTASPPLPAEPLPTPPKTRPSIFDSSKSPRRAASKSSFSGAVSPTRLGATSPSALSTAFGEAITEAIGAAFANGSEQTADEEVPGNVTASFENREPNSQSDVSAAPDSLATSASAGSDAEGTTEISRPVSPNNAETHAVTRSTVREQLITSPSNSPPAVVVDPSSPSSSSSSLIARPLSALSSSSTCSRASVSLARDRSGVDFALQPGRRPTSPNIEAILAKLRG</sequence>
<keyword evidence="3" id="KW-1185">Reference proteome</keyword>
<dbReference type="Proteomes" id="UP001212152">
    <property type="component" value="Unassembled WGS sequence"/>
</dbReference>
<comment type="caution">
    <text evidence="2">The sequence shown here is derived from an EMBL/GenBank/DDBJ whole genome shotgun (WGS) entry which is preliminary data.</text>
</comment>
<proteinExistence type="predicted"/>
<gene>
    <name evidence="2" type="ORF">HDU87_003340</name>
</gene>
<dbReference type="AlphaFoldDB" id="A0AAD5XN73"/>
<accession>A0AAD5XN73</accession>
<feature type="compositionally biased region" description="Low complexity" evidence="1">
    <location>
        <begin position="873"/>
        <end position="908"/>
    </location>
</feature>
<feature type="compositionally biased region" description="Pro residues" evidence="1">
    <location>
        <begin position="725"/>
        <end position="740"/>
    </location>
</feature>
<feature type="region of interest" description="Disordered" evidence="1">
    <location>
        <begin position="398"/>
        <end position="417"/>
    </location>
</feature>
<name>A0AAD5XN73_9FUNG</name>
<evidence type="ECO:0000313" key="2">
    <source>
        <dbReference type="EMBL" id="KAJ3178785.1"/>
    </source>
</evidence>
<evidence type="ECO:0000313" key="3">
    <source>
        <dbReference type="Proteomes" id="UP001212152"/>
    </source>
</evidence>
<organism evidence="2 3">
    <name type="scientific">Geranomyces variabilis</name>
    <dbReference type="NCBI Taxonomy" id="109894"/>
    <lineage>
        <taxon>Eukaryota</taxon>
        <taxon>Fungi</taxon>
        <taxon>Fungi incertae sedis</taxon>
        <taxon>Chytridiomycota</taxon>
        <taxon>Chytridiomycota incertae sedis</taxon>
        <taxon>Chytridiomycetes</taxon>
        <taxon>Spizellomycetales</taxon>
        <taxon>Powellomycetaceae</taxon>
        <taxon>Geranomyces</taxon>
    </lineage>
</organism>
<feature type="compositionally biased region" description="Polar residues" evidence="1">
    <location>
        <begin position="165"/>
        <end position="177"/>
    </location>
</feature>
<feature type="compositionally biased region" description="Polar residues" evidence="1">
    <location>
        <begin position="845"/>
        <end position="864"/>
    </location>
</feature>
<feature type="region of interest" description="Disordered" evidence="1">
    <location>
        <begin position="106"/>
        <end position="207"/>
    </location>
</feature>
<feature type="compositionally biased region" description="Basic and acidic residues" evidence="1">
    <location>
        <begin position="132"/>
        <end position="142"/>
    </location>
</feature>
<feature type="compositionally biased region" description="Polar residues" evidence="1">
    <location>
        <begin position="143"/>
        <end position="155"/>
    </location>
</feature>
<feature type="compositionally biased region" description="Basic and acidic residues" evidence="1">
    <location>
        <begin position="70"/>
        <end position="91"/>
    </location>
</feature>
<feature type="region of interest" description="Disordered" evidence="1">
    <location>
        <begin position="696"/>
        <end position="774"/>
    </location>
</feature>